<proteinExistence type="predicted"/>
<evidence type="ECO:0000256" key="3">
    <source>
        <dbReference type="ARBA" id="ARBA00012438"/>
    </source>
</evidence>
<dbReference type="PROSITE" id="PS50110">
    <property type="entry name" value="RESPONSE_REGULATORY"/>
    <property type="match status" value="1"/>
</dbReference>
<keyword evidence="11" id="KW-0472">Membrane</keyword>
<dbReference type="InterPro" id="IPR004358">
    <property type="entry name" value="Sig_transdc_His_kin-like_C"/>
</dbReference>
<evidence type="ECO:0000313" key="17">
    <source>
        <dbReference type="EMBL" id="HCK25042.1"/>
    </source>
</evidence>
<dbReference type="InterPro" id="IPR005467">
    <property type="entry name" value="His_kinase_dom"/>
</dbReference>
<evidence type="ECO:0000256" key="8">
    <source>
        <dbReference type="ARBA" id="ARBA00022840"/>
    </source>
</evidence>
<feature type="domain" description="HPt" evidence="16">
    <location>
        <begin position="363"/>
        <end position="459"/>
    </location>
</feature>
<name>A0A3D2SFL2_9BACE</name>
<dbReference type="GO" id="GO:0000155">
    <property type="term" value="F:phosphorelay sensor kinase activity"/>
    <property type="evidence" value="ECO:0007669"/>
    <property type="project" value="UniProtKB-ARBA"/>
</dbReference>
<evidence type="ECO:0000256" key="13">
    <source>
        <dbReference type="PROSITE-ProRule" id="PRU00169"/>
    </source>
</evidence>
<dbReference type="CDD" id="cd17546">
    <property type="entry name" value="REC_hyHK_CKI1_RcsC-like"/>
    <property type="match status" value="1"/>
</dbReference>
<evidence type="ECO:0000256" key="12">
    <source>
        <dbReference type="PROSITE-ProRule" id="PRU00110"/>
    </source>
</evidence>
<evidence type="ECO:0000256" key="7">
    <source>
        <dbReference type="ARBA" id="ARBA00022741"/>
    </source>
</evidence>
<dbReference type="InterPro" id="IPR011006">
    <property type="entry name" value="CheY-like_superfamily"/>
</dbReference>
<feature type="modified residue" description="Phosphohistidine" evidence="12">
    <location>
        <position position="404"/>
    </location>
</feature>
<comment type="subcellular location">
    <subcellularLocation>
        <location evidence="2">Cell membrane</location>
        <topology evidence="2">Multi-pass membrane protein</topology>
    </subcellularLocation>
</comment>
<dbReference type="SUPFAM" id="SSF47226">
    <property type="entry name" value="Histidine-containing phosphotransfer domain, HPT domain"/>
    <property type="match status" value="1"/>
</dbReference>
<evidence type="ECO:0000259" key="16">
    <source>
        <dbReference type="PROSITE" id="PS50894"/>
    </source>
</evidence>
<keyword evidence="6" id="KW-0812">Transmembrane</keyword>
<dbReference type="SMART" id="SM00448">
    <property type="entry name" value="REC"/>
    <property type="match status" value="1"/>
</dbReference>
<dbReference type="Gene3D" id="3.30.565.10">
    <property type="entry name" value="Histidine kinase-like ATPase, C-terminal domain"/>
    <property type="match status" value="1"/>
</dbReference>
<feature type="domain" description="Histidine kinase" evidence="14">
    <location>
        <begin position="1"/>
        <end position="69"/>
    </location>
</feature>
<evidence type="ECO:0000313" key="18">
    <source>
        <dbReference type="Proteomes" id="UP000263098"/>
    </source>
</evidence>
<dbReference type="Proteomes" id="UP000263098">
    <property type="component" value="Unassembled WGS sequence"/>
</dbReference>
<dbReference type="InterPro" id="IPR003594">
    <property type="entry name" value="HATPase_dom"/>
</dbReference>
<gene>
    <name evidence="17" type="ORF">DHW31_09750</name>
</gene>
<feature type="non-terminal residue" evidence="17">
    <location>
        <position position="1"/>
    </location>
</feature>
<keyword evidence="4" id="KW-1003">Cell membrane</keyword>
<evidence type="ECO:0000256" key="6">
    <source>
        <dbReference type="ARBA" id="ARBA00022692"/>
    </source>
</evidence>
<keyword evidence="7" id="KW-0547">Nucleotide-binding</keyword>
<dbReference type="PANTHER" id="PTHR45339:SF1">
    <property type="entry name" value="HYBRID SIGNAL TRANSDUCTION HISTIDINE KINASE J"/>
    <property type="match status" value="1"/>
</dbReference>
<dbReference type="Pfam" id="PF02518">
    <property type="entry name" value="HATPase_c"/>
    <property type="match status" value="1"/>
</dbReference>
<keyword evidence="5 13" id="KW-0597">Phosphoprotein</keyword>
<evidence type="ECO:0000256" key="5">
    <source>
        <dbReference type="ARBA" id="ARBA00022553"/>
    </source>
</evidence>
<dbReference type="InterPro" id="IPR036641">
    <property type="entry name" value="HPT_dom_sf"/>
</dbReference>
<comment type="caution">
    <text evidence="17">The sequence shown here is derived from an EMBL/GenBank/DDBJ whole genome shotgun (WGS) entry which is preliminary data.</text>
</comment>
<dbReference type="AlphaFoldDB" id="A0A3D2SFL2"/>
<dbReference type="PROSITE" id="PS50894">
    <property type="entry name" value="HPT"/>
    <property type="match status" value="1"/>
</dbReference>
<evidence type="ECO:0000259" key="14">
    <source>
        <dbReference type="PROSITE" id="PS50109"/>
    </source>
</evidence>
<dbReference type="Pfam" id="PF00072">
    <property type="entry name" value="Response_reg"/>
    <property type="match status" value="1"/>
</dbReference>
<dbReference type="Gene3D" id="3.40.50.2300">
    <property type="match status" value="1"/>
</dbReference>
<reference evidence="17 18" key="1">
    <citation type="journal article" date="2018" name="Nat. Biotechnol.">
        <title>A standardized bacterial taxonomy based on genome phylogeny substantially revises the tree of life.</title>
        <authorList>
            <person name="Parks D.H."/>
            <person name="Chuvochina M."/>
            <person name="Waite D.W."/>
            <person name="Rinke C."/>
            <person name="Skarshewski A."/>
            <person name="Chaumeil P.A."/>
            <person name="Hugenholtz P."/>
        </authorList>
    </citation>
    <scope>NUCLEOTIDE SEQUENCE [LARGE SCALE GENOMIC DNA]</scope>
    <source>
        <strain evidence="17">UBA9667</strain>
    </source>
</reference>
<feature type="domain" description="Response regulatory" evidence="15">
    <location>
        <begin position="221"/>
        <end position="335"/>
    </location>
</feature>
<accession>A0A3D2SFL2</accession>
<dbReference type="GO" id="GO:0005886">
    <property type="term" value="C:plasma membrane"/>
    <property type="evidence" value="ECO:0007669"/>
    <property type="project" value="UniProtKB-SubCell"/>
</dbReference>
<protein>
    <recommendedName>
        <fullName evidence="3">histidine kinase</fullName>
        <ecNumber evidence="3">2.7.13.3</ecNumber>
    </recommendedName>
</protein>
<keyword evidence="9" id="KW-1133">Transmembrane helix</keyword>
<dbReference type="Gene3D" id="1.20.120.160">
    <property type="entry name" value="HPT domain"/>
    <property type="match status" value="1"/>
</dbReference>
<feature type="modified residue" description="4-aspartylphosphate" evidence="13">
    <location>
        <position position="270"/>
    </location>
</feature>
<dbReference type="InterPro" id="IPR036890">
    <property type="entry name" value="HATPase_C_sf"/>
</dbReference>
<keyword evidence="8" id="KW-0067">ATP-binding</keyword>
<evidence type="ECO:0000256" key="2">
    <source>
        <dbReference type="ARBA" id="ARBA00004651"/>
    </source>
</evidence>
<dbReference type="EMBL" id="DPVG01000358">
    <property type="protein sequence ID" value="HCK25042.1"/>
    <property type="molecule type" value="Genomic_DNA"/>
</dbReference>
<sequence>TGIGIGESKQAKLFTEFEQGDTSTSKRFGGTGLGLTISKKLIEMMGGHISFKSQEGFGTEFSFDVLIELKQGAKEFQSHYLLKYSNIIIFNRFKNESDYILDILKKKGYQETICYSHVEELPEIRKDNLILIDWESYADNYQFIQLIIQRYSQDNDISILISEYEKTRFNSIFLSLSNIHYLPKPLIPNLLYSILTGDRTKEKSQKKPAQTNKLILEETQSALLVEDNETNLLIAIHLLEKIGFQVDVAVNGFEGVNKVIKNNYDIIFMDIQMPVMDGHEAAKKIREFNTYTPIIGMSASVSDEDIKNSNKAGFNYHLGKPLVIKELYDIISRYFPLKQDQPNIKEMSGVESYKYLNIKYLDEILNSKEFTKELLSSFIDQYGKIEDDWKDININSENAKMKIHSLKGVLGNIQIKEIYNMVVNLEREADATIKEKLLSAVIVAVTDLNEEIKRELTKE</sequence>
<dbReference type="SUPFAM" id="SSF55874">
    <property type="entry name" value="ATPase domain of HSP90 chaperone/DNA topoisomerase II/histidine kinase"/>
    <property type="match status" value="1"/>
</dbReference>
<evidence type="ECO:0000259" key="15">
    <source>
        <dbReference type="PROSITE" id="PS50110"/>
    </source>
</evidence>
<dbReference type="SUPFAM" id="SSF52172">
    <property type="entry name" value="CheY-like"/>
    <property type="match status" value="1"/>
</dbReference>
<dbReference type="InterPro" id="IPR001789">
    <property type="entry name" value="Sig_transdc_resp-reg_receiver"/>
</dbReference>
<comment type="catalytic activity">
    <reaction evidence="1">
        <text>ATP + protein L-histidine = ADP + protein N-phospho-L-histidine.</text>
        <dbReference type="EC" id="2.7.13.3"/>
    </reaction>
</comment>
<dbReference type="PROSITE" id="PS50109">
    <property type="entry name" value="HIS_KIN"/>
    <property type="match status" value="1"/>
</dbReference>
<organism evidence="17 18">
    <name type="scientific">Bacteroides graminisolvens</name>
    <dbReference type="NCBI Taxonomy" id="477666"/>
    <lineage>
        <taxon>Bacteria</taxon>
        <taxon>Pseudomonadati</taxon>
        <taxon>Bacteroidota</taxon>
        <taxon>Bacteroidia</taxon>
        <taxon>Bacteroidales</taxon>
        <taxon>Bacteroidaceae</taxon>
        <taxon>Bacteroides</taxon>
    </lineage>
</organism>
<evidence type="ECO:0000256" key="10">
    <source>
        <dbReference type="ARBA" id="ARBA00023012"/>
    </source>
</evidence>
<evidence type="ECO:0000256" key="9">
    <source>
        <dbReference type="ARBA" id="ARBA00022989"/>
    </source>
</evidence>
<evidence type="ECO:0000256" key="4">
    <source>
        <dbReference type="ARBA" id="ARBA00022475"/>
    </source>
</evidence>
<dbReference type="EC" id="2.7.13.3" evidence="3"/>
<dbReference type="PRINTS" id="PR00344">
    <property type="entry name" value="BCTRLSENSOR"/>
</dbReference>
<evidence type="ECO:0000256" key="11">
    <source>
        <dbReference type="ARBA" id="ARBA00023136"/>
    </source>
</evidence>
<dbReference type="GO" id="GO:0005524">
    <property type="term" value="F:ATP binding"/>
    <property type="evidence" value="ECO:0007669"/>
    <property type="project" value="UniProtKB-KW"/>
</dbReference>
<keyword evidence="10" id="KW-0902">Two-component regulatory system</keyword>
<evidence type="ECO:0000256" key="1">
    <source>
        <dbReference type="ARBA" id="ARBA00000085"/>
    </source>
</evidence>
<dbReference type="PANTHER" id="PTHR45339">
    <property type="entry name" value="HYBRID SIGNAL TRANSDUCTION HISTIDINE KINASE J"/>
    <property type="match status" value="1"/>
</dbReference>
<dbReference type="InterPro" id="IPR008207">
    <property type="entry name" value="Sig_transdc_His_kin_Hpt_dom"/>
</dbReference>